<keyword evidence="6" id="KW-0732">Signal</keyword>
<keyword evidence="5" id="KW-0812">Transmembrane</keyword>
<gene>
    <name evidence="13" type="ORF">FH972_016312</name>
</gene>
<dbReference type="GO" id="GO:0005886">
    <property type="term" value="C:plasma membrane"/>
    <property type="evidence" value="ECO:0007669"/>
    <property type="project" value="UniProtKB-SubCell"/>
</dbReference>
<keyword evidence="9" id="KW-0472">Membrane</keyword>
<sequence>MDRKTSFVVVLLHGFLSLATLFCMFAFARGNPNVLCREVERGALLTFKQGIIDHSNRLSSWIGEECCMWRGIGCDNITGHVIQLNLRDDPYDGFTTNEAYEQSQLRGVISDSLLELRHLHYLDLSGNNFTDAHIPRFFGGLQNLRYLNLSYAGFVGTIPHQLANLSNLQTLGIGGFSLQVDNLEWLSHLSLLEFLDLSYVNLSKASNWFQVMNMLPSLSELHLSRCELDKYDHNIPYVNLSSLTVLDLSRNNFSYTELNLFYNITTLEKLNLAHNNIRGVLPRALGSISRLTHLDLSFNHLEGKIPRFL</sequence>
<dbReference type="Pfam" id="PF13855">
    <property type="entry name" value="LRR_8"/>
    <property type="match status" value="2"/>
</dbReference>
<keyword evidence="8" id="KW-1133">Transmembrane helix</keyword>
<keyword evidence="7" id="KW-0677">Repeat</keyword>
<evidence type="ECO:0000256" key="2">
    <source>
        <dbReference type="ARBA" id="ARBA00009592"/>
    </source>
</evidence>
<organism evidence="13 14">
    <name type="scientific">Carpinus fangiana</name>
    <dbReference type="NCBI Taxonomy" id="176857"/>
    <lineage>
        <taxon>Eukaryota</taxon>
        <taxon>Viridiplantae</taxon>
        <taxon>Streptophyta</taxon>
        <taxon>Embryophyta</taxon>
        <taxon>Tracheophyta</taxon>
        <taxon>Spermatophyta</taxon>
        <taxon>Magnoliopsida</taxon>
        <taxon>eudicotyledons</taxon>
        <taxon>Gunneridae</taxon>
        <taxon>Pentapetalae</taxon>
        <taxon>rosids</taxon>
        <taxon>fabids</taxon>
        <taxon>Fagales</taxon>
        <taxon>Betulaceae</taxon>
        <taxon>Carpinus</taxon>
    </lineage>
</organism>
<dbReference type="InterPro" id="IPR013210">
    <property type="entry name" value="LRR_N_plant-typ"/>
</dbReference>
<evidence type="ECO:0000256" key="1">
    <source>
        <dbReference type="ARBA" id="ARBA00004251"/>
    </source>
</evidence>
<comment type="subcellular location">
    <subcellularLocation>
        <location evidence="1">Cell membrane</location>
        <topology evidence="1">Single-pass type I membrane protein</topology>
    </subcellularLocation>
</comment>
<dbReference type="PANTHER" id="PTHR48063:SF100">
    <property type="entry name" value="RECEPTOR-LIKE PROTEIN EIX2"/>
    <property type="match status" value="1"/>
</dbReference>
<evidence type="ECO:0000259" key="12">
    <source>
        <dbReference type="Pfam" id="PF08263"/>
    </source>
</evidence>
<dbReference type="SUPFAM" id="SSF52058">
    <property type="entry name" value="L domain-like"/>
    <property type="match status" value="1"/>
</dbReference>
<reference evidence="13 14" key="1">
    <citation type="submission" date="2019-06" db="EMBL/GenBank/DDBJ databases">
        <title>A chromosomal-level reference genome of Carpinus fangiana (Coryloideae, Betulaceae).</title>
        <authorList>
            <person name="Yang X."/>
            <person name="Wang Z."/>
            <person name="Zhang L."/>
            <person name="Hao G."/>
            <person name="Liu J."/>
            <person name="Yang Y."/>
        </authorList>
    </citation>
    <scope>NUCLEOTIDE SEQUENCE [LARGE SCALE GENOMIC DNA]</scope>
    <source>
        <strain evidence="13">Cfa_2016G</strain>
        <tissue evidence="13">Leaf</tissue>
    </source>
</reference>
<evidence type="ECO:0000256" key="4">
    <source>
        <dbReference type="ARBA" id="ARBA00022614"/>
    </source>
</evidence>
<evidence type="ECO:0000313" key="14">
    <source>
        <dbReference type="Proteomes" id="UP000327013"/>
    </source>
</evidence>
<evidence type="ECO:0000256" key="5">
    <source>
        <dbReference type="ARBA" id="ARBA00022692"/>
    </source>
</evidence>
<evidence type="ECO:0000256" key="3">
    <source>
        <dbReference type="ARBA" id="ARBA00022475"/>
    </source>
</evidence>
<keyword evidence="14" id="KW-1185">Reference proteome</keyword>
<proteinExistence type="inferred from homology"/>
<evidence type="ECO:0000256" key="6">
    <source>
        <dbReference type="ARBA" id="ARBA00022729"/>
    </source>
</evidence>
<keyword evidence="3" id="KW-1003">Cell membrane</keyword>
<dbReference type="InterPro" id="IPR032675">
    <property type="entry name" value="LRR_dom_sf"/>
</dbReference>
<feature type="domain" description="Leucine-rich repeat-containing N-terminal plant-type" evidence="12">
    <location>
        <begin position="40"/>
        <end position="75"/>
    </location>
</feature>
<dbReference type="SMART" id="SM00369">
    <property type="entry name" value="LRR_TYP"/>
    <property type="match status" value="4"/>
</dbReference>
<evidence type="ECO:0000256" key="10">
    <source>
        <dbReference type="ARBA" id="ARBA00023170"/>
    </source>
</evidence>
<dbReference type="AlphaFoldDB" id="A0A5N6RFI4"/>
<evidence type="ECO:0000256" key="7">
    <source>
        <dbReference type="ARBA" id="ARBA00022737"/>
    </source>
</evidence>
<protein>
    <recommendedName>
        <fullName evidence="12">Leucine-rich repeat-containing N-terminal plant-type domain-containing protein</fullName>
    </recommendedName>
</protein>
<dbReference type="Pfam" id="PF08263">
    <property type="entry name" value="LRRNT_2"/>
    <property type="match status" value="1"/>
</dbReference>
<evidence type="ECO:0000256" key="9">
    <source>
        <dbReference type="ARBA" id="ARBA00023136"/>
    </source>
</evidence>
<name>A0A5N6RFI4_9ROSI</name>
<evidence type="ECO:0000256" key="11">
    <source>
        <dbReference type="ARBA" id="ARBA00023180"/>
    </source>
</evidence>
<evidence type="ECO:0000256" key="8">
    <source>
        <dbReference type="ARBA" id="ARBA00022989"/>
    </source>
</evidence>
<evidence type="ECO:0000313" key="13">
    <source>
        <dbReference type="EMBL" id="KAE8077783.1"/>
    </source>
</evidence>
<dbReference type="InterPro" id="IPR001611">
    <property type="entry name" value="Leu-rich_rpt"/>
</dbReference>
<comment type="similarity">
    <text evidence="2">Belongs to the RLP family.</text>
</comment>
<accession>A0A5N6RFI4</accession>
<dbReference type="PANTHER" id="PTHR48063">
    <property type="entry name" value="LRR RECEPTOR-LIKE KINASE"/>
    <property type="match status" value="1"/>
</dbReference>
<dbReference type="Proteomes" id="UP000327013">
    <property type="component" value="Chromosome 6"/>
</dbReference>
<dbReference type="InterPro" id="IPR003591">
    <property type="entry name" value="Leu-rich_rpt_typical-subtyp"/>
</dbReference>
<dbReference type="InterPro" id="IPR046956">
    <property type="entry name" value="RLP23-like"/>
</dbReference>
<dbReference type="Gene3D" id="3.80.10.10">
    <property type="entry name" value="Ribonuclease Inhibitor"/>
    <property type="match status" value="2"/>
</dbReference>
<keyword evidence="4" id="KW-0433">Leucine-rich repeat</keyword>
<keyword evidence="10" id="KW-0675">Receptor</keyword>
<dbReference type="OrthoDB" id="1600340at2759"/>
<keyword evidence="11" id="KW-0325">Glycoprotein</keyword>
<dbReference type="EMBL" id="CM017326">
    <property type="protein sequence ID" value="KAE8077783.1"/>
    <property type="molecule type" value="Genomic_DNA"/>
</dbReference>